<gene>
    <name evidence="4" type="ORF">HRG_06573</name>
</gene>
<feature type="region of interest" description="Disordered" evidence="1">
    <location>
        <begin position="453"/>
        <end position="505"/>
    </location>
</feature>
<evidence type="ECO:0000256" key="1">
    <source>
        <dbReference type="SAM" id="MobiDB-lite"/>
    </source>
</evidence>
<dbReference type="EMBL" id="JAIZPD010000006">
    <property type="protein sequence ID" value="KAH0962471.1"/>
    <property type="molecule type" value="Genomic_DNA"/>
</dbReference>
<sequence>MKNAASSRAGLAALLALAASTAMAHSWIESAFVVAPNGTYIGTEGFPRGYVPRTDPGFNDKVAQHQIPEGGVYKGDEVLNKYPFEANPKHPLLLATPGSKVAIRHLENGHVTLPQAQANKPLNRGTVYLYGTTQPKEQEKLFDVHLLWNQDGSGGDKRGRLLATRNYDDGQCFQDNKQAMAQERASKLAADGAKVEKELKCQSAITIPDDAKPGSVYTVYWYWDWPTLNPEKRGDKVPNGWGPDAIVVNESYSSVIDIKIIDSLPGVIAKEGGGEAAWVNKQDIYSQGIKSQMVNSFDVPVDSLGGGSGGGGSDGAVKPSPAPSAPSAPAAPPASPAPGAPSAPAASPAPPAAGAPSAPAASPASPAAAPAAPPASGAPAPPAPTNPAAPAESKAAAPGPQSLPGSSIDTPTPGNTCVPAPPAGAIKPSKAIVTETVTVPPTTVVQTVYVTDSPHRRAKRARAPSTTLATRTRQARIPVGTAITPSKKRDDNAAGPKPSKPVRRN</sequence>
<feature type="domain" description="DUF7492" evidence="3">
    <location>
        <begin position="23"/>
        <end position="285"/>
    </location>
</feature>
<name>A0A9P8MY78_9HYPO</name>
<feature type="compositionally biased region" description="Gly residues" evidence="1">
    <location>
        <begin position="304"/>
        <end position="314"/>
    </location>
</feature>
<feature type="chain" id="PRO_5040181851" description="DUF7492 domain-containing protein" evidence="2">
    <location>
        <begin position="25"/>
        <end position="505"/>
    </location>
</feature>
<dbReference type="GeneID" id="68355702"/>
<evidence type="ECO:0000256" key="2">
    <source>
        <dbReference type="SAM" id="SignalP"/>
    </source>
</evidence>
<comment type="caution">
    <text evidence="4">The sequence shown here is derived from an EMBL/GenBank/DDBJ whole genome shotgun (WGS) entry which is preliminary data.</text>
</comment>
<feature type="compositionally biased region" description="Polar residues" evidence="1">
    <location>
        <begin position="403"/>
        <end position="415"/>
    </location>
</feature>
<feature type="signal peptide" evidence="2">
    <location>
        <begin position="1"/>
        <end position="24"/>
    </location>
</feature>
<feature type="compositionally biased region" description="Pro residues" evidence="1">
    <location>
        <begin position="320"/>
        <end position="353"/>
    </location>
</feature>
<dbReference type="Proteomes" id="UP000824596">
    <property type="component" value="Unassembled WGS sequence"/>
</dbReference>
<organism evidence="4 5">
    <name type="scientific">Hirsutella rhossiliensis</name>
    <dbReference type="NCBI Taxonomy" id="111463"/>
    <lineage>
        <taxon>Eukaryota</taxon>
        <taxon>Fungi</taxon>
        <taxon>Dikarya</taxon>
        <taxon>Ascomycota</taxon>
        <taxon>Pezizomycotina</taxon>
        <taxon>Sordariomycetes</taxon>
        <taxon>Hypocreomycetidae</taxon>
        <taxon>Hypocreales</taxon>
        <taxon>Ophiocordycipitaceae</taxon>
        <taxon>Hirsutella</taxon>
    </lineage>
</organism>
<feature type="compositionally biased region" description="Low complexity" evidence="1">
    <location>
        <begin position="388"/>
        <end position="400"/>
    </location>
</feature>
<dbReference type="InterPro" id="IPR055915">
    <property type="entry name" value="DUF7492"/>
</dbReference>
<evidence type="ECO:0000259" key="3">
    <source>
        <dbReference type="Pfam" id="PF24320"/>
    </source>
</evidence>
<feature type="region of interest" description="Disordered" evidence="1">
    <location>
        <begin position="300"/>
        <end position="428"/>
    </location>
</feature>
<protein>
    <recommendedName>
        <fullName evidence="3">DUF7492 domain-containing protein</fullName>
    </recommendedName>
</protein>
<dbReference type="RefSeq" id="XP_044719984.1">
    <property type="nucleotide sequence ID" value="XM_044865044.1"/>
</dbReference>
<dbReference type="Pfam" id="PF24320">
    <property type="entry name" value="DUF7492"/>
    <property type="match status" value="1"/>
</dbReference>
<evidence type="ECO:0000313" key="5">
    <source>
        <dbReference type="Proteomes" id="UP000824596"/>
    </source>
</evidence>
<keyword evidence="5" id="KW-1185">Reference proteome</keyword>
<reference evidence="4" key="1">
    <citation type="submission" date="2021-09" db="EMBL/GenBank/DDBJ databases">
        <title>A high-quality genome of the endoparasitic fungus Hirsutella rhossiliensis with a comparison of Hirsutella genomes reveals transposable elements contributing to genome size variation.</title>
        <authorList>
            <person name="Lin R."/>
            <person name="Jiao Y."/>
            <person name="Sun X."/>
            <person name="Ling J."/>
            <person name="Xie B."/>
            <person name="Cheng X."/>
        </authorList>
    </citation>
    <scope>NUCLEOTIDE SEQUENCE</scope>
    <source>
        <strain evidence="4">HR02</strain>
    </source>
</reference>
<evidence type="ECO:0000313" key="4">
    <source>
        <dbReference type="EMBL" id="KAH0962471.1"/>
    </source>
</evidence>
<accession>A0A9P8MY78</accession>
<keyword evidence="2" id="KW-0732">Signal</keyword>
<feature type="compositionally biased region" description="Low complexity" evidence="1">
    <location>
        <begin position="354"/>
        <end position="378"/>
    </location>
</feature>
<proteinExistence type="predicted"/>
<dbReference type="OrthoDB" id="64281at2759"/>
<dbReference type="AlphaFoldDB" id="A0A9P8MY78"/>